<dbReference type="EMBL" id="FQVM01000008">
    <property type="protein sequence ID" value="SHE70801.1"/>
    <property type="molecule type" value="Genomic_DNA"/>
</dbReference>
<keyword evidence="2" id="KW-1185">Reference proteome</keyword>
<evidence type="ECO:0000313" key="1">
    <source>
        <dbReference type="EMBL" id="SHE70801.1"/>
    </source>
</evidence>
<dbReference type="RefSeq" id="WP_072894857.1">
    <property type="nucleotide sequence ID" value="NZ_FQVM01000008.1"/>
</dbReference>
<dbReference type="Proteomes" id="UP000184035">
    <property type="component" value="Unassembled WGS sequence"/>
</dbReference>
<reference evidence="1 2" key="1">
    <citation type="submission" date="2016-11" db="EMBL/GenBank/DDBJ databases">
        <authorList>
            <person name="Jaros S."/>
            <person name="Januszkiewicz K."/>
            <person name="Wedrychowicz H."/>
        </authorList>
    </citation>
    <scope>NUCLEOTIDE SEQUENCE [LARGE SCALE GENOMIC DNA]</scope>
    <source>
        <strain evidence="1 2">DSM 2631</strain>
    </source>
</reference>
<dbReference type="STRING" id="1533.SAMN05443638_10879"/>
<dbReference type="Gene3D" id="3.30.460.40">
    <property type="match status" value="1"/>
</dbReference>
<accession>A0A1M4VNW6</accession>
<evidence type="ECO:0008006" key="3">
    <source>
        <dbReference type="Google" id="ProtNLM"/>
    </source>
</evidence>
<dbReference type="AlphaFoldDB" id="A0A1M4VNW6"/>
<organism evidence="1 2">
    <name type="scientific">Clostridium fallax</name>
    <dbReference type="NCBI Taxonomy" id="1533"/>
    <lineage>
        <taxon>Bacteria</taxon>
        <taxon>Bacillati</taxon>
        <taxon>Bacillota</taxon>
        <taxon>Clostridia</taxon>
        <taxon>Eubacteriales</taxon>
        <taxon>Clostridiaceae</taxon>
        <taxon>Clostridium</taxon>
    </lineage>
</organism>
<dbReference type="InterPro" id="IPR043519">
    <property type="entry name" value="NT_sf"/>
</dbReference>
<sequence length="184" mass="21386">MIFDTLKYIGKIFNDNNINWAVGASILLKKYDLITRPNDIDILVDIKDIETIDLILKSIGEKRKSEKIEIYSTEYFYEYVVNGIDIDIMAGFTINHENGKYRYIFDNKSISSIEIIDGIKIPFTALEDWYVIYQLIKGRENKVGLIEKYLKLNGIKRVDLLNRALKEQLPLSVINNIMNIIEIS</sequence>
<name>A0A1M4VNW6_9CLOT</name>
<proteinExistence type="predicted"/>
<dbReference type="OrthoDB" id="2351919at2"/>
<protein>
    <recommendedName>
        <fullName evidence="3">Nucleotidyl transferase AbiEii toxin, Type IV TA system</fullName>
    </recommendedName>
</protein>
<gene>
    <name evidence="1" type="ORF">SAMN05443638_10879</name>
</gene>
<evidence type="ECO:0000313" key="2">
    <source>
        <dbReference type="Proteomes" id="UP000184035"/>
    </source>
</evidence>
<dbReference type="SUPFAM" id="SSF81301">
    <property type="entry name" value="Nucleotidyltransferase"/>
    <property type="match status" value="1"/>
</dbReference>